<evidence type="ECO:0000256" key="5">
    <source>
        <dbReference type="ARBA" id="ARBA00020555"/>
    </source>
</evidence>
<evidence type="ECO:0000256" key="2">
    <source>
        <dbReference type="ARBA" id="ARBA00004892"/>
    </source>
</evidence>
<comment type="caution">
    <text evidence="8">The sequence shown here is derived from an EMBL/GenBank/DDBJ whole genome shotgun (WGS) entry which is preliminary data.</text>
</comment>
<dbReference type="UniPathway" id="UPA00246"/>
<dbReference type="Proteomes" id="UP000235701">
    <property type="component" value="Unassembled WGS sequence"/>
</dbReference>
<accession>A0A2N6UDR3</accession>
<organism evidence="8 9">
    <name type="scientific">Aerococcus viridans</name>
    <dbReference type="NCBI Taxonomy" id="1377"/>
    <lineage>
        <taxon>Bacteria</taxon>
        <taxon>Bacillati</taxon>
        <taxon>Bacillota</taxon>
        <taxon>Bacilli</taxon>
        <taxon>Lactobacillales</taxon>
        <taxon>Aerococcaceae</taxon>
        <taxon>Aerococcus</taxon>
    </lineage>
</organism>
<dbReference type="Gene3D" id="1.10.2020.10">
    <property type="entry name" value="uronate isomerase, domain 2, chain A"/>
    <property type="match status" value="1"/>
</dbReference>
<dbReference type="InterPro" id="IPR003766">
    <property type="entry name" value="Uronate_isomerase"/>
</dbReference>
<dbReference type="Gene3D" id="3.20.20.140">
    <property type="entry name" value="Metal-dependent hydrolases"/>
    <property type="match status" value="1"/>
</dbReference>
<keyword evidence="9" id="KW-1185">Reference proteome</keyword>
<comment type="pathway">
    <text evidence="2 7">Carbohydrate metabolism; pentose and glucuronate interconversion.</text>
</comment>
<comment type="catalytic activity">
    <reaction evidence="7">
        <text>aldehydo-D-galacturonate = keto-D-tagaturonate</text>
        <dbReference type="Rhea" id="RHEA:27702"/>
        <dbReference type="ChEBI" id="CHEBI:12952"/>
        <dbReference type="ChEBI" id="CHEBI:17886"/>
    </reaction>
</comment>
<comment type="similarity">
    <text evidence="3 7">Belongs to the metallo-dependent hydrolases superfamily. Uronate isomerase family.</text>
</comment>
<dbReference type="OrthoDB" id="9766564at2"/>
<comment type="catalytic activity">
    <reaction evidence="1 7">
        <text>D-glucuronate = D-fructuronate</text>
        <dbReference type="Rhea" id="RHEA:13049"/>
        <dbReference type="ChEBI" id="CHEBI:58720"/>
        <dbReference type="ChEBI" id="CHEBI:59863"/>
        <dbReference type="EC" id="5.3.1.12"/>
    </reaction>
</comment>
<dbReference type="HAMAP" id="MF_00675">
    <property type="entry name" value="UxaC"/>
    <property type="match status" value="1"/>
</dbReference>
<reference evidence="8 9" key="1">
    <citation type="submission" date="2017-09" db="EMBL/GenBank/DDBJ databases">
        <title>Bacterial strain isolated from the female urinary microbiota.</title>
        <authorList>
            <person name="Thomas-White K."/>
            <person name="Kumar N."/>
            <person name="Forster S."/>
            <person name="Putonti C."/>
            <person name="Lawley T."/>
            <person name="Wolfe A.J."/>
        </authorList>
    </citation>
    <scope>NUCLEOTIDE SEQUENCE [LARGE SCALE GENOMIC DNA]</scope>
    <source>
        <strain evidence="8 9">UMB0240</strain>
    </source>
</reference>
<evidence type="ECO:0000313" key="9">
    <source>
        <dbReference type="Proteomes" id="UP000235701"/>
    </source>
</evidence>
<dbReference type="GO" id="GO:0019698">
    <property type="term" value="P:D-galacturonate catabolic process"/>
    <property type="evidence" value="ECO:0007669"/>
    <property type="project" value="TreeGrafter"/>
</dbReference>
<evidence type="ECO:0000256" key="3">
    <source>
        <dbReference type="ARBA" id="ARBA00008397"/>
    </source>
</evidence>
<dbReference type="Pfam" id="PF02614">
    <property type="entry name" value="UxaC"/>
    <property type="match status" value="1"/>
</dbReference>
<sequence>MAFINEDFMLQSETAKHLYHTYSENQPIFDYHCHLSPQQIAEDYTFKNITELWLGGDHYKWRGLRAMGIPEEKITGNASDEEKFQAWAETVPNTVGNPLFHWTALELKRYFDVDEMLSADNWKEIYDAANQKLKDENLTARQLIKNSNVTFICTTDNPYDTLEFHKQIAEDDTFDVTVVPGFRPDEAFAVGEQKFIDFLPKMEQANGIKIDSFAKLVASLEDRIQYFADHGSNISDHGLAKLVFRPATNEDAEAVFTKAVNGEAISEDEYGQFQTALVRELGKIYNAKGFVMQFHFGAIRNNSERLFKQLGPDAGLDSINDQTHVAEALNGLLNEMDKTNELPKVILYPLNPAYFDLAATTAANFQSNDKGIKSRVQLGSGWWFNDTKYGMLKQFKALAEGGLLMNFVGMLTDSRSFISYTRHEYFRRLFCDYIGDLVERGEIPNDEALLEKLITNVSYNNAVEYFDAADVVSK</sequence>
<protein>
    <recommendedName>
        <fullName evidence="5 7">Uronate isomerase</fullName>
        <ecNumber evidence="4 7">5.3.1.12</ecNumber>
    </recommendedName>
    <alternativeName>
        <fullName evidence="7">Glucuronate isomerase</fullName>
    </alternativeName>
    <alternativeName>
        <fullName evidence="7">Uronic isomerase</fullName>
    </alternativeName>
</protein>
<gene>
    <name evidence="7" type="primary">uxaC</name>
    <name evidence="8" type="ORF">CJ191_05135</name>
</gene>
<keyword evidence="6 7" id="KW-0413">Isomerase</keyword>
<name>A0A2N6UDR3_9LACT</name>
<dbReference type="NCBIfam" id="NF002794">
    <property type="entry name" value="PRK02925.1"/>
    <property type="match status" value="1"/>
</dbReference>
<evidence type="ECO:0000256" key="6">
    <source>
        <dbReference type="ARBA" id="ARBA00023235"/>
    </source>
</evidence>
<dbReference type="GO" id="GO:0008880">
    <property type="term" value="F:glucuronate isomerase activity"/>
    <property type="evidence" value="ECO:0007669"/>
    <property type="project" value="UniProtKB-UniRule"/>
</dbReference>
<evidence type="ECO:0000256" key="7">
    <source>
        <dbReference type="HAMAP-Rule" id="MF_00675"/>
    </source>
</evidence>
<dbReference type="InterPro" id="IPR032466">
    <property type="entry name" value="Metal_Hydrolase"/>
</dbReference>
<dbReference type="AlphaFoldDB" id="A0A2N6UDR3"/>
<dbReference type="EC" id="5.3.1.12" evidence="4 7"/>
<dbReference type="EMBL" id="PNHQ01000010">
    <property type="protein sequence ID" value="PMC79700.1"/>
    <property type="molecule type" value="Genomic_DNA"/>
</dbReference>
<evidence type="ECO:0000313" key="8">
    <source>
        <dbReference type="EMBL" id="PMC79700.1"/>
    </source>
</evidence>
<dbReference type="RefSeq" id="WP_102199180.1">
    <property type="nucleotide sequence ID" value="NZ_PNHQ01000010.1"/>
</dbReference>
<dbReference type="PANTHER" id="PTHR30068">
    <property type="entry name" value="URONATE ISOMERASE"/>
    <property type="match status" value="1"/>
</dbReference>
<evidence type="ECO:0000256" key="4">
    <source>
        <dbReference type="ARBA" id="ARBA00012546"/>
    </source>
</evidence>
<dbReference type="GO" id="GO:0042840">
    <property type="term" value="P:D-glucuronate catabolic process"/>
    <property type="evidence" value="ECO:0007669"/>
    <property type="project" value="TreeGrafter"/>
</dbReference>
<dbReference type="SUPFAM" id="SSF51556">
    <property type="entry name" value="Metallo-dependent hydrolases"/>
    <property type="match status" value="1"/>
</dbReference>
<evidence type="ECO:0000256" key="1">
    <source>
        <dbReference type="ARBA" id="ARBA00001165"/>
    </source>
</evidence>
<dbReference type="PANTHER" id="PTHR30068:SF4">
    <property type="entry name" value="URONATE ISOMERASE"/>
    <property type="match status" value="1"/>
</dbReference>
<proteinExistence type="inferred from homology"/>